<keyword evidence="5 14" id="KW-0812">Transmembrane</keyword>
<evidence type="ECO:0000256" key="10">
    <source>
        <dbReference type="ARBA" id="ARBA00022989"/>
    </source>
</evidence>
<dbReference type="GO" id="GO:0046872">
    <property type="term" value="F:metal ion binding"/>
    <property type="evidence" value="ECO:0007669"/>
    <property type="project" value="UniProtKB-KW"/>
</dbReference>
<evidence type="ECO:0000256" key="7">
    <source>
        <dbReference type="ARBA" id="ARBA00022741"/>
    </source>
</evidence>
<dbReference type="SUPFAM" id="SSF56784">
    <property type="entry name" value="HAD-like"/>
    <property type="match status" value="1"/>
</dbReference>
<dbReference type="InterPro" id="IPR036412">
    <property type="entry name" value="HAD-like_sf"/>
</dbReference>
<evidence type="ECO:0000256" key="12">
    <source>
        <dbReference type="ARBA" id="ARBA00039097"/>
    </source>
</evidence>
<organism evidence="16 17">
    <name type="scientific">Teichococcus aestuarii</name>
    <dbReference type="NCBI Taxonomy" id="568898"/>
    <lineage>
        <taxon>Bacteria</taxon>
        <taxon>Pseudomonadati</taxon>
        <taxon>Pseudomonadota</taxon>
        <taxon>Alphaproteobacteria</taxon>
        <taxon>Acetobacterales</taxon>
        <taxon>Roseomonadaceae</taxon>
        <taxon>Roseomonas</taxon>
    </lineage>
</organism>
<dbReference type="InterPro" id="IPR023298">
    <property type="entry name" value="ATPase_P-typ_TM_dom_sf"/>
</dbReference>
<dbReference type="InterPro" id="IPR006121">
    <property type="entry name" value="HMA_dom"/>
</dbReference>
<dbReference type="GO" id="GO:0016463">
    <property type="term" value="F:P-type zinc transporter activity"/>
    <property type="evidence" value="ECO:0007669"/>
    <property type="project" value="UniProtKB-EC"/>
</dbReference>
<evidence type="ECO:0000256" key="14">
    <source>
        <dbReference type="RuleBase" id="RU362081"/>
    </source>
</evidence>
<comment type="subcellular location">
    <subcellularLocation>
        <location evidence="1">Cell membrane</location>
        <topology evidence="1">Multi-pass membrane protein</topology>
    </subcellularLocation>
</comment>
<dbReference type="InterPro" id="IPR027256">
    <property type="entry name" value="P-typ_ATPase_IB"/>
</dbReference>
<feature type="transmembrane region" description="Helical" evidence="14">
    <location>
        <begin position="372"/>
        <end position="397"/>
    </location>
</feature>
<dbReference type="CDD" id="cd00371">
    <property type="entry name" value="HMA"/>
    <property type="match status" value="1"/>
</dbReference>
<keyword evidence="3 14" id="KW-1003">Cell membrane</keyword>
<dbReference type="InterPro" id="IPR017969">
    <property type="entry name" value="Heavy-metal-associated_CS"/>
</dbReference>
<comment type="caution">
    <text evidence="16">The sequence shown here is derived from an EMBL/GenBank/DDBJ whole genome shotgun (WGS) entry which is preliminary data.</text>
</comment>
<evidence type="ECO:0000259" key="15">
    <source>
        <dbReference type="PROSITE" id="PS50846"/>
    </source>
</evidence>
<dbReference type="Pfam" id="PF00403">
    <property type="entry name" value="HMA"/>
    <property type="match status" value="1"/>
</dbReference>
<dbReference type="PROSITE" id="PS01047">
    <property type="entry name" value="HMA_1"/>
    <property type="match status" value="1"/>
</dbReference>
<comment type="similarity">
    <text evidence="2 14">Belongs to the cation transport ATPase (P-type) (TC 3.A.3) family. Type IB subfamily.</text>
</comment>
<dbReference type="InterPro" id="IPR059000">
    <property type="entry name" value="ATPase_P-type_domA"/>
</dbReference>
<evidence type="ECO:0000256" key="11">
    <source>
        <dbReference type="ARBA" id="ARBA00023136"/>
    </source>
</evidence>
<keyword evidence="11 14" id="KW-0472">Membrane</keyword>
<dbReference type="NCBIfam" id="TIGR01525">
    <property type="entry name" value="ATPase-IB_hvy"/>
    <property type="match status" value="1"/>
</dbReference>
<evidence type="ECO:0000256" key="6">
    <source>
        <dbReference type="ARBA" id="ARBA00022723"/>
    </source>
</evidence>
<comment type="catalytic activity">
    <reaction evidence="13">
        <text>Zn(2+)(in) + ATP + H2O = Zn(2+)(out) + ADP + phosphate + H(+)</text>
        <dbReference type="Rhea" id="RHEA:20621"/>
        <dbReference type="ChEBI" id="CHEBI:15377"/>
        <dbReference type="ChEBI" id="CHEBI:15378"/>
        <dbReference type="ChEBI" id="CHEBI:29105"/>
        <dbReference type="ChEBI" id="CHEBI:30616"/>
        <dbReference type="ChEBI" id="CHEBI:43474"/>
        <dbReference type="ChEBI" id="CHEBI:456216"/>
        <dbReference type="EC" id="7.2.2.12"/>
    </reaction>
</comment>
<evidence type="ECO:0000256" key="2">
    <source>
        <dbReference type="ARBA" id="ARBA00006024"/>
    </source>
</evidence>
<dbReference type="SFLD" id="SFLDF00027">
    <property type="entry name" value="p-type_atpase"/>
    <property type="match status" value="1"/>
</dbReference>
<accession>A0A2U1UYN3</accession>
<dbReference type="AlphaFoldDB" id="A0A2U1UYN3"/>
<dbReference type="PROSITE" id="PS00154">
    <property type="entry name" value="ATPASE_E1_E2"/>
    <property type="match status" value="1"/>
</dbReference>
<feature type="domain" description="HMA" evidence="15">
    <location>
        <begin position="15"/>
        <end position="81"/>
    </location>
</feature>
<dbReference type="SUPFAM" id="SSF55008">
    <property type="entry name" value="HMA, heavy metal-associated domain"/>
    <property type="match status" value="1"/>
</dbReference>
<dbReference type="NCBIfam" id="TIGR01512">
    <property type="entry name" value="ATPase-IB2_Cd"/>
    <property type="match status" value="1"/>
</dbReference>
<protein>
    <recommendedName>
        <fullName evidence="12">P-type Zn(2+) transporter</fullName>
        <ecNumber evidence="12">7.2.2.12</ecNumber>
    </recommendedName>
</protein>
<dbReference type="Proteomes" id="UP000245048">
    <property type="component" value="Unassembled WGS sequence"/>
</dbReference>
<keyword evidence="17" id="KW-1185">Reference proteome</keyword>
<evidence type="ECO:0000256" key="5">
    <source>
        <dbReference type="ARBA" id="ARBA00022692"/>
    </source>
</evidence>
<evidence type="ECO:0000256" key="1">
    <source>
        <dbReference type="ARBA" id="ARBA00004651"/>
    </source>
</evidence>
<feature type="transmembrane region" description="Helical" evidence="14">
    <location>
        <begin position="339"/>
        <end position="360"/>
    </location>
</feature>
<dbReference type="Gene3D" id="3.40.50.1000">
    <property type="entry name" value="HAD superfamily/HAD-like"/>
    <property type="match status" value="1"/>
</dbReference>
<dbReference type="Pfam" id="PF00122">
    <property type="entry name" value="E1-E2_ATPase"/>
    <property type="match status" value="1"/>
</dbReference>
<keyword evidence="8 14" id="KW-0067">ATP-binding</keyword>
<dbReference type="InterPro" id="IPR051014">
    <property type="entry name" value="Cation_Transport_ATPase_IB"/>
</dbReference>
<keyword evidence="4" id="KW-0597">Phosphoprotein</keyword>
<dbReference type="SFLD" id="SFLDG00002">
    <property type="entry name" value="C1.7:_P-type_atpase_like"/>
    <property type="match status" value="1"/>
</dbReference>
<dbReference type="Gene3D" id="2.70.150.10">
    <property type="entry name" value="Calcium-transporting ATPase, cytoplasmic transduction domain A"/>
    <property type="match status" value="1"/>
</dbReference>
<dbReference type="OrthoDB" id="9760802at2"/>
<dbReference type="SFLD" id="SFLDS00003">
    <property type="entry name" value="Haloacid_Dehalogenase"/>
    <property type="match status" value="1"/>
</dbReference>
<dbReference type="Gene3D" id="3.30.70.100">
    <property type="match status" value="1"/>
</dbReference>
<dbReference type="GO" id="GO:0016887">
    <property type="term" value="F:ATP hydrolysis activity"/>
    <property type="evidence" value="ECO:0007669"/>
    <property type="project" value="InterPro"/>
</dbReference>
<dbReference type="PROSITE" id="PS50846">
    <property type="entry name" value="HMA_2"/>
    <property type="match status" value="1"/>
</dbReference>
<evidence type="ECO:0000313" key="17">
    <source>
        <dbReference type="Proteomes" id="UP000245048"/>
    </source>
</evidence>
<name>A0A2U1UYN3_9PROT</name>
<dbReference type="InterPro" id="IPR023214">
    <property type="entry name" value="HAD_sf"/>
</dbReference>
<dbReference type="Gene3D" id="3.40.1110.10">
    <property type="entry name" value="Calcium-transporting ATPase, cytoplasmic domain N"/>
    <property type="match status" value="1"/>
</dbReference>
<dbReference type="PANTHER" id="PTHR48085">
    <property type="entry name" value="CADMIUM/ZINC-TRANSPORTING ATPASE HMA2-RELATED"/>
    <property type="match status" value="1"/>
</dbReference>
<dbReference type="PRINTS" id="PR00119">
    <property type="entry name" value="CATATPASE"/>
</dbReference>
<dbReference type="InterPro" id="IPR023299">
    <property type="entry name" value="ATPase_P-typ_cyto_dom_N"/>
</dbReference>
<evidence type="ECO:0000313" key="16">
    <source>
        <dbReference type="EMBL" id="PWC26765.1"/>
    </source>
</evidence>
<dbReference type="GO" id="GO:0005524">
    <property type="term" value="F:ATP binding"/>
    <property type="evidence" value="ECO:0007669"/>
    <property type="project" value="UniProtKB-UniRule"/>
</dbReference>
<evidence type="ECO:0000256" key="8">
    <source>
        <dbReference type="ARBA" id="ARBA00022840"/>
    </source>
</evidence>
<dbReference type="GO" id="GO:0015086">
    <property type="term" value="F:cadmium ion transmembrane transporter activity"/>
    <property type="evidence" value="ECO:0007669"/>
    <property type="project" value="TreeGrafter"/>
</dbReference>
<reference evidence="17" key="1">
    <citation type="submission" date="2017-10" db="EMBL/GenBank/DDBJ databases">
        <authorList>
            <person name="Toshchakov S.V."/>
            <person name="Goeva M.A."/>
        </authorList>
    </citation>
    <scope>NUCLEOTIDE SEQUENCE [LARGE SCALE GENOMIC DNA]</scope>
    <source>
        <strain evidence="17">JR1/69-1-13</strain>
    </source>
</reference>
<gene>
    <name evidence="16" type="ORF">CR165_21585</name>
</gene>
<dbReference type="InterPro" id="IPR008250">
    <property type="entry name" value="ATPase_P-typ_transduc_dom_A_sf"/>
</dbReference>
<dbReference type="PRINTS" id="PR00941">
    <property type="entry name" value="CDATPASE"/>
</dbReference>
<dbReference type="EC" id="7.2.2.12" evidence="12"/>
<dbReference type="InterPro" id="IPR018303">
    <property type="entry name" value="ATPase_P-typ_P_site"/>
</dbReference>
<dbReference type="InterPro" id="IPR044492">
    <property type="entry name" value="P_typ_ATPase_HD_dom"/>
</dbReference>
<dbReference type="NCBIfam" id="TIGR01511">
    <property type="entry name" value="ATPase-IB1_Cu"/>
    <property type="match status" value="1"/>
</dbReference>
<dbReference type="FunFam" id="2.70.150.10:FF:000002">
    <property type="entry name" value="Copper-transporting ATPase 1, putative"/>
    <property type="match status" value="1"/>
</dbReference>
<dbReference type="Pfam" id="PF00702">
    <property type="entry name" value="Hydrolase"/>
    <property type="match status" value="1"/>
</dbReference>
<sequence>MADMEVKDAGARTPSTLRYRVEGMDCPSCAGKIETAVGRLGGAEDIRVNYHAQVLTFRLDEAATPRTAVEEQIRRLGYGVAPVEAPGVVAGEPATDVADEGRGRSRQPWWKGAKARLAATIGVLTVAGFAVTLAVPSLDHLAYLPAALLGLAFFGRKAIAAARAGSPFSIEMLMSIATVGAILIGATSEAATVVVLFTIGELLEGVAANRARSGIEALGALVPRTALLIENGTAREVPAASLKVGDLVLVRPGDRVSADGEVAEGESEVDESPVTGESVPVAKAEGASVFAGSINVSGALQVRVTKPASDNTIARIIRLVEEAQDAKAPTARFIERFSAIYTPIAVAVAALVAVAPPLLLGADWGTWIYRGLALLLVACPCALVLSTPAAIASGLAVGTRRGLLVKGGGALEAIGRIRTVAFDKTGTLTEGRPRVTDVLALSGSERTMLGLAAAVENGSSHPLGRAILERAEADDIPLRPAKDARAIPGMAVEAVVTGKRVTVGSPSYATKQAPLPGDADRVIADWEQQGKTVVVVSVDGAATGLIAVRDQPRADAAAGIRALDALGVETVMLTGDNIRTGQAIAGALGLKVQAGLLPEDKLREIGALKAKAPVAMVGDGINDAPALAAASVGIAMGGGTDVALETADAALLNSRVVDVAALIGLSRATLANIHQNVAIALGLKAVFLVTTVVGVTGLWPAVLADTGATVLVTLNALRLLGYRFQGGVARG</sequence>
<keyword evidence="10 14" id="KW-1133">Transmembrane helix</keyword>
<feature type="transmembrane region" description="Helical" evidence="14">
    <location>
        <begin position="677"/>
        <end position="695"/>
    </location>
</feature>
<dbReference type="PANTHER" id="PTHR48085:SF5">
    <property type="entry name" value="CADMIUM_ZINC-TRANSPORTING ATPASE HMA4-RELATED"/>
    <property type="match status" value="1"/>
</dbReference>
<dbReference type="SUPFAM" id="SSF81665">
    <property type="entry name" value="Calcium ATPase, transmembrane domain M"/>
    <property type="match status" value="1"/>
</dbReference>
<keyword evidence="9" id="KW-1278">Translocase</keyword>
<proteinExistence type="inferred from homology"/>
<evidence type="ECO:0000256" key="9">
    <source>
        <dbReference type="ARBA" id="ARBA00022967"/>
    </source>
</evidence>
<dbReference type="EMBL" id="PDOA01000025">
    <property type="protein sequence ID" value="PWC26765.1"/>
    <property type="molecule type" value="Genomic_DNA"/>
</dbReference>
<dbReference type="GO" id="GO:0005886">
    <property type="term" value="C:plasma membrane"/>
    <property type="evidence" value="ECO:0007669"/>
    <property type="project" value="UniProtKB-SubCell"/>
</dbReference>
<evidence type="ECO:0000256" key="13">
    <source>
        <dbReference type="ARBA" id="ARBA00047308"/>
    </source>
</evidence>
<dbReference type="InterPro" id="IPR001757">
    <property type="entry name" value="P_typ_ATPase"/>
</dbReference>
<dbReference type="NCBIfam" id="TIGR01494">
    <property type="entry name" value="ATPase_P-type"/>
    <property type="match status" value="1"/>
</dbReference>
<feature type="transmembrane region" description="Helical" evidence="14">
    <location>
        <begin position="115"/>
        <end position="135"/>
    </location>
</feature>
<evidence type="ECO:0000256" key="4">
    <source>
        <dbReference type="ARBA" id="ARBA00022553"/>
    </source>
</evidence>
<keyword evidence="6 14" id="KW-0479">Metal-binding</keyword>
<dbReference type="InterPro" id="IPR036163">
    <property type="entry name" value="HMA_dom_sf"/>
</dbReference>
<keyword evidence="7 14" id="KW-0547">Nucleotide-binding</keyword>
<evidence type="ECO:0000256" key="3">
    <source>
        <dbReference type="ARBA" id="ARBA00022475"/>
    </source>
</evidence>
<dbReference type="SUPFAM" id="SSF81653">
    <property type="entry name" value="Calcium ATPase, transduction domain A"/>
    <property type="match status" value="1"/>
</dbReference>